<dbReference type="OrthoDB" id="48988at2759"/>
<dbReference type="PANTHER" id="PTHR43364:SF4">
    <property type="entry name" value="NAD(P)-LINKED OXIDOREDUCTASE SUPERFAMILY PROTEIN"/>
    <property type="match status" value="1"/>
</dbReference>
<reference evidence="4 5" key="1">
    <citation type="submission" date="2016-10" db="EMBL/GenBank/DDBJ databases">
        <title>Genome sequence of the basidiomycete white-rot fungus Trametes pubescens.</title>
        <authorList>
            <person name="Makela M.R."/>
            <person name="Granchi Z."/>
            <person name="Peng M."/>
            <person name="De Vries R.P."/>
            <person name="Grigoriev I."/>
            <person name="Riley R."/>
            <person name="Hilden K."/>
        </authorList>
    </citation>
    <scope>NUCLEOTIDE SEQUENCE [LARGE SCALE GENOMIC DNA]</scope>
    <source>
        <strain evidence="4 5">FBCC735</strain>
    </source>
</reference>
<dbReference type="STRING" id="154538.A0A1M2VLV4"/>
<dbReference type="PANTHER" id="PTHR43364">
    <property type="entry name" value="NADH-SPECIFIC METHYLGLYOXAL REDUCTASE-RELATED"/>
    <property type="match status" value="1"/>
</dbReference>
<protein>
    <recommendedName>
        <fullName evidence="3">NADP-dependent oxidoreductase domain-containing protein</fullName>
    </recommendedName>
</protein>
<comment type="caution">
    <text evidence="4">The sequence shown here is derived from an EMBL/GenBank/DDBJ whole genome shotgun (WGS) entry which is preliminary data.</text>
</comment>
<dbReference type="CDD" id="cd19079">
    <property type="entry name" value="AKR_EcYajO-like"/>
    <property type="match status" value="1"/>
</dbReference>
<keyword evidence="1" id="KW-0560">Oxidoreductase</keyword>
<dbReference type="EMBL" id="MNAD01001030">
    <property type="protein sequence ID" value="OJT08543.1"/>
    <property type="molecule type" value="Genomic_DNA"/>
</dbReference>
<dbReference type="Pfam" id="PF00248">
    <property type="entry name" value="Aldo_ket_red"/>
    <property type="match status" value="1"/>
</dbReference>
<gene>
    <name evidence="4" type="ORF">TRAPUB_549</name>
</gene>
<dbReference type="InterPro" id="IPR050523">
    <property type="entry name" value="AKR_Detox_Biosynth"/>
</dbReference>
<evidence type="ECO:0000313" key="5">
    <source>
        <dbReference type="Proteomes" id="UP000184267"/>
    </source>
</evidence>
<name>A0A1M2VLV4_TRAPU</name>
<evidence type="ECO:0000256" key="2">
    <source>
        <dbReference type="SAM" id="MobiDB-lite"/>
    </source>
</evidence>
<evidence type="ECO:0000313" key="4">
    <source>
        <dbReference type="EMBL" id="OJT08543.1"/>
    </source>
</evidence>
<dbReference type="InterPro" id="IPR036812">
    <property type="entry name" value="NAD(P)_OxRdtase_dom_sf"/>
</dbReference>
<dbReference type="AlphaFoldDB" id="A0A1M2VLV4"/>
<accession>A0A1M2VLV4</accession>
<dbReference type="SUPFAM" id="SSF51430">
    <property type="entry name" value="NAD(P)-linked oxidoreductase"/>
    <property type="match status" value="1"/>
</dbReference>
<feature type="region of interest" description="Disordered" evidence="2">
    <location>
        <begin position="334"/>
        <end position="357"/>
    </location>
</feature>
<organism evidence="4 5">
    <name type="scientific">Trametes pubescens</name>
    <name type="common">White-rot fungus</name>
    <dbReference type="NCBI Taxonomy" id="154538"/>
    <lineage>
        <taxon>Eukaryota</taxon>
        <taxon>Fungi</taxon>
        <taxon>Dikarya</taxon>
        <taxon>Basidiomycota</taxon>
        <taxon>Agaricomycotina</taxon>
        <taxon>Agaricomycetes</taxon>
        <taxon>Polyporales</taxon>
        <taxon>Polyporaceae</taxon>
        <taxon>Trametes</taxon>
    </lineage>
</organism>
<dbReference type="GO" id="GO:0016491">
    <property type="term" value="F:oxidoreductase activity"/>
    <property type="evidence" value="ECO:0007669"/>
    <property type="project" value="UniProtKB-KW"/>
</dbReference>
<dbReference type="Gene3D" id="3.20.20.100">
    <property type="entry name" value="NADP-dependent oxidoreductase domain"/>
    <property type="match status" value="1"/>
</dbReference>
<keyword evidence="5" id="KW-1185">Reference proteome</keyword>
<feature type="domain" description="NADP-dependent oxidoreductase" evidence="3">
    <location>
        <begin position="17"/>
        <end position="313"/>
    </location>
</feature>
<dbReference type="Proteomes" id="UP000184267">
    <property type="component" value="Unassembled WGS sequence"/>
</dbReference>
<proteinExistence type="predicted"/>
<sequence>MSLFGDPRVMPWLLGEKEGYELVQAAYERGIQTFDTANVYSSGGSERILGNAIKKLNLPRGEIVIMTKLGLPMPPLGDPDALEKCKTPEKFGLINQHGTSRKVRPYLSYSPSPSDPQYPKHIFDAVKGSLERLQVDYIDVLHCHRFDAGTPIEETMHALHDVVKAGWVRYLAMSSCWAYQFHAMQNYALAHGLTPFISMQNHYNLLYREEEREMLPTLRLFGVGSTPWSPLAKGLLARPVDAEAGSLRSKTDPGLLMYKNDATPVIISRLEEIAKRRGISMAQVSLAWLMSREGVTAPIIGPSSIAKLEDLLAMPVVPPSAYLSELESRWRKEQRASVAESAPYPRIGSIPDRDKKK</sequence>
<evidence type="ECO:0000256" key="1">
    <source>
        <dbReference type="ARBA" id="ARBA00023002"/>
    </source>
</evidence>
<dbReference type="InterPro" id="IPR023210">
    <property type="entry name" value="NADP_OxRdtase_dom"/>
</dbReference>
<evidence type="ECO:0000259" key="3">
    <source>
        <dbReference type="Pfam" id="PF00248"/>
    </source>
</evidence>